<dbReference type="EMBL" id="LIHL02000010">
    <property type="protein sequence ID" value="KAF5457038.1"/>
    <property type="molecule type" value="Genomic_DNA"/>
</dbReference>
<proteinExistence type="predicted"/>
<dbReference type="Proteomes" id="UP000619265">
    <property type="component" value="Unassembled WGS sequence"/>
</dbReference>
<evidence type="ECO:0000256" key="1">
    <source>
        <dbReference type="SAM" id="MobiDB-lite"/>
    </source>
</evidence>
<feature type="region of interest" description="Disordered" evidence="1">
    <location>
        <begin position="1"/>
        <end position="43"/>
    </location>
</feature>
<dbReference type="AlphaFoldDB" id="A0A833UFL5"/>
<name>A0A833UFL5_JUGRE</name>
<protein>
    <submittedName>
        <fullName evidence="2">Uncharacterized protein</fullName>
    </submittedName>
</protein>
<organism evidence="2 3">
    <name type="scientific">Juglans regia</name>
    <name type="common">English walnut</name>
    <dbReference type="NCBI Taxonomy" id="51240"/>
    <lineage>
        <taxon>Eukaryota</taxon>
        <taxon>Viridiplantae</taxon>
        <taxon>Streptophyta</taxon>
        <taxon>Embryophyta</taxon>
        <taxon>Tracheophyta</taxon>
        <taxon>Spermatophyta</taxon>
        <taxon>Magnoliopsida</taxon>
        <taxon>eudicotyledons</taxon>
        <taxon>Gunneridae</taxon>
        <taxon>Pentapetalae</taxon>
        <taxon>rosids</taxon>
        <taxon>fabids</taxon>
        <taxon>Fagales</taxon>
        <taxon>Juglandaceae</taxon>
        <taxon>Juglans</taxon>
    </lineage>
</organism>
<reference evidence="2" key="1">
    <citation type="submission" date="2015-10" db="EMBL/GenBank/DDBJ databases">
        <authorList>
            <person name="Martinez-Garcia P.J."/>
            <person name="Crepeau M.W."/>
            <person name="Puiu D."/>
            <person name="Gonzalez-Ibeas D."/>
            <person name="Whalen J."/>
            <person name="Stevens K."/>
            <person name="Paul R."/>
            <person name="Butterfield T."/>
            <person name="Britton M."/>
            <person name="Reagan R."/>
            <person name="Chakraborty S."/>
            <person name="Walawage S.L."/>
            <person name="Vasquez-Gross H.A."/>
            <person name="Cardeno C."/>
            <person name="Famula R."/>
            <person name="Pratt K."/>
            <person name="Kuruganti S."/>
            <person name="Aradhya M.K."/>
            <person name="Leslie C.A."/>
            <person name="Dandekar A.M."/>
            <person name="Salzberg S.L."/>
            <person name="Wegrzyn J.L."/>
            <person name="Langley C.H."/>
            <person name="Neale D.B."/>
        </authorList>
    </citation>
    <scope>NUCLEOTIDE SEQUENCE</scope>
    <source>
        <tissue evidence="2">Leaves</tissue>
    </source>
</reference>
<evidence type="ECO:0000313" key="2">
    <source>
        <dbReference type="EMBL" id="KAF5457038.1"/>
    </source>
</evidence>
<feature type="compositionally biased region" description="Polar residues" evidence="1">
    <location>
        <begin position="1"/>
        <end position="37"/>
    </location>
</feature>
<reference evidence="2" key="2">
    <citation type="submission" date="2020-03" db="EMBL/GenBank/DDBJ databases">
        <title>Walnut 2.0.</title>
        <authorList>
            <person name="Marrano A."/>
            <person name="Britton M."/>
            <person name="Zimin A.V."/>
            <person name="Zaini P.A."/>
            <person name="Workman R."/>
            <person name="Puiu D."/>
            <person name="Bianco L."/>
            <person name="Allen B.J."/>
            <person name="Troggio M."/>
            <person name="Leslie C.A."/>
            <person name="Timp W."/>
            <person name="Dendekar A."/>
            <person name="Salzberg S.L."/>
            <person name="Neale D.B."/>
        </authorList>
    </citation>
    <scope>NUCLEOTIDE SEQUENCE</scope>
    <source>
        <tissue evidence="2">Leaves</tissue>
    </source>
</reference>
<comment type="caution">
    <text evidence="2">The sequence shown here is derived from an EMBL/GenBank/DDBJ whole genome shotgun (WGS) entry which is preliminary data.</text>
</comment>
<accession>A0A833UFL5</accession>
<dbReference type="Gramene" id="Jr10_01120_p2">
    <property type="protein sequence ID" value="cds.Jr10_01120_p2"/>
    <property type="gene ID" value="Jr10_01120"/>
</dbReference>
<gene>
    <name evidence="2" type="ORF">F2P56_021176</name>
</gene>
<evidence type="ECO:0000313" key="3">
    <source>
        <dbReference type="Proteomes" id="UP000619265"/>
    </source>
</evidence>
<sequence length="104" mass="10647">MAASSNPSSGVSRGASFTSTNGVVPKSKSTSISNSHQKSSEPEISGSAWVIILGGSSATLKRAALAAADCISLLEHDSGRGNHSAKSGKFRHAEFPFKKKAAES</sequence>